<evidence type="ECO:0000313" key="1">
    <source>
        <dbReference type="EMBL" id="MBB4138366.1"/>
    </source>
</evidence>
<proteinExistence type="predicted"/>
<dbReference type="Pfam" id="PF02597">
    <property type="entry name" value="ThiS"/>
    <property type="match status" value="1"/>
</dbReference>
<dbReference type="SUPFAM" id="SSF54285">
    <property type="entry name" value="MoaD/ThiS"/>
    <property type="match status" value="1"/>
</dbReference>
<protein>
    <submittedName>
        <fullName evidence="1">Molybdopterin converting factor small subunit</fullName>
    </submittedName>
</protein>
<dbReference type="InterPro" id="IPR003749">
    <property type="entry name" value="ThiS/MoaD-like"/>
</dbReference>
<organism evidence="1 2">
    <name type="scientific">Microbacterium invictum</name>
    <dbReference type="NCBI Taxonomy" id="515415"/>
    <lineage>
        <taxon>Bacteria</taxon>
        <taxon>Bacillati</taxon>
        <taxon>Actinomycetota</taxon>
        <taxon>Actinomycetes</taxon>
        <taxon>Micrococcales</taxon>
        <taxon>Microbacteriaceae</taxon>
        <taxon>Microbacterium</taxon>
    </lineage>
</organism>
<dbReference type="InterPro" id="IPR012675">
    <property type="entry name" value="Beta-grasp_dom_sf"/>
</dbReference>
<dbReference type="RefSeq" id="WP_183498063.1">
    <property type="nucleotide sequence ID" value="NZ_BAABCO010000003.1"/>
</dbReference>
<comment type="caution">
    <text evidence="1">The sequence shown here is derived from an EMBL/GenBank/DDBJ whole genome shotgun (WGS) entry which is preliminary data.</text>
</comment>
<accession>A0AA40SLD7</accession>
<dbReference type="AlphaFoldDB" id="A0AA40SLD7"/>
<dbReference type="EMBL" id="JACIFH010000001">
    <property type="protein sequence ID" value="MBB4138366.1"/>
    <property type="molecule type" value="Genomic_DNA"/>
</dbReference>
<reference evidence="1 2" key="1">
    <citation type="submission" date="2020-08" db="EMBL/GenBank/DDBJ databases">
        <title>Sequencing the genomes of 1000 actinobacteria strains.</title>
        <authorList>
            <person name="Klenk H.-P."/>
        </authorList>
    </citation>
    <scope>NUCLEOTIDE SEQUENCE [LARGE SCALE GENOMIC DNA]</scope>
    <source>
        <strain evidence="1 2">DSM 19600</strain>
    </source>
</reference>
<gene>
    <name evidence="1" type="ORF">BKA10_000160</name>
</gene>
<sequence>MVRVRYFAAAEEMAGRAEEHRAEATLGALRTALATERPGLGGILPRCAVLVDGSRVGDDAPLGADALVDVLPPFAGG</sequence>
<dbReference type="Proteomes" id="UP000549113">
    <property type="component" value="Unassembled WGS sequence"/>
</dbReference>
<evidence type="ECO:0000313" key="2">
    <source>
        <dbReference type="Proteomes" id="UP000549113"/>
    </source>
</evidence>
<dbReference type="InterPro" id="IPR016155">
    <property type="entry name" value="Mopterin_synth/thiamin_S_b"/>
</dbReference>
<dbReference type="Gene3D" id="3.10.20.30">
    <property type="match status" value="1"/>
</dbReference>
<keyword evidence="2" id="KW-1185">Reference proteome</keyword>
<name>A0AA40SLD7_9MICO</name>